<feature type="region of interest" description="Disordered" evidence="1">
    <location>
        <begin position="183"/>
        <end position="240"/>
    </location>
</feature>
<feature type="transmembrane region" description="Helical" evidence="2">
    <location>
        <begin position="68"/>
        <end position="87"/>
    </location>
</feature>
<comment type="caution">
    <text evidence="3">The sequence shown here is derived from an EMBL/GenBank/DDBJ whole genome shotgun (WGS) entry which is preliminary data.</text>
</comment>
<organism evidence="3 4">
    <name type="scientific">Actinoplanes lutulentus</name>
    <dbReference type="NCBI Taxonomy" id="1287878"/>
    <lineage>
        <taxon>Bacteria</taxon>
        <taxon>Bacillati</taxon>
        <taxon>Actinomycetota</taxon>
        <taxon>Actinomycetes</taxon>
        <taxon>Micromonosporales</taxon>
        <taxon>Micromonosporaceae</taxon>
        <taxon>Actinoplanes</taxon>
    </lineage>
</organism>
<keyword evidence="2" id="KW-1133">Transmembrane helix</keyword>
<proteinExistence type="predicted"/>
<dbReference type="EMBL" id="QLMJ01000002">
    <property type="protein sequence ID" value="RAK42551.1"/>
    <property type="molecule type" value="Genomic_DNA"/>
</dbReference>
<feature type="transmembrane region" description="Helical" evidence="2">
    <location>
        <begin position="30"/>
        <end position="56"/>
    </location>
</feature>
<evidence type="ECO:0000313" key="3">
    <source>
        <dbReference type="EMBL" id="RAK42551.1"/>
    </source>
</evidence>
<reference evidence="3 4" key="1">
    <citation type="submission" date="2018-06" db="EMBL/GenBank/DDBJ databases">
        <title>Genomic Encyclopedia of Type Strains, Phase III (KMG-III): the genomes of soil and plant-associated and newly described type strains.</title>
        <authorList>
            <person name="Whitman W."/>
        </authorList>
    </citation>
    <scope>NUCLEOTIDE SEQUENCE [LARGE SCALE GENOMIC DNA]</scope>
    <source>
        <strain evidence="3 4">CGMCC 4.7090</strain>
    </source>
</reference>
<feature type="transmembrane region" description="Helical" evidence="2">
    <location>
        <begin position="122"/>
        <end position="141"/>
    </location>
</feature>
<feature type="transmembrane region" description="Helical" evidence="2">
    <location>
        <begin position="99"/>
        <end position="116"/>
    </location>
</feature>
<keyword evidence="2" id="KW-0812">Transmembrane</keyword>
<dbReference type="Proteomes" id="UP000249341">
    <property type="component" value="Unassembled WGS sequence"/>
</dbReference>
<evidence type="ECO:0000256" key="1">
    <source>
        <dbReference type="SAM" id="MobiDB-lite"/>
    </source>
</evidence>
<keyword evidence="2" id="KW-0472">Membrane</keyword>
<gene>
    <name evidence="3" type="ORF">B0I29_102376</name>
</gene>
<sequence>MVSIDTTDTGQDWRPAGQGRRRLDTITASAIVLTANAIILLAIAVVGVPFMLFFFADETETWQRLWPLVASLTGALALGALNAVATVRFARRPSDPPRIADGVAALATAAAAAILLTATPGVAMLAAPFALVNVAAAWILFRAAYAQPAAASTLAEFPDHVPAFDFDEEAAVDLDKDAVADLDENATVEERSPAPGESSSAYEDLAPGVPAPDAPAASELAPARFTPHSDALTAGRFHSPAAARRRLRSQAAMLTLAGTRLPSRATRPRKP</sequence>
<keyword evidence="4" id="KW-1185">Reference proteome</keyword>
<accession>A0A327ZJY8</accession>
<evidence type="ECO:0000313" key="4">
    <source>
        <dbReference type="Proteomes" id="UP000249341"/>
    </source>
</evidence>
<evidence type="ECO:0000256" key="2">
    <source>
        <dbReference type="SAM" id="Phobius"/>
    </source>
</evidence>
<name>A0A327ZJY8_9ACTN</name>
<dbReference type="AlphaFoldDB" id="A0A327ZJY8"/>
<dbReference type="RefSeq" id="WP_111647702.1">
    <property type="nucleotide sequence ID" value="NZ_JACHWI010000003.1"/>
</dbReference>
<protein>
    <submittedName>
        <fullName evidence="3">Uncharacterized protein</fullName>
    </submittedName>
</protein>